<dbReference type="OrthoDB" id="9846292at2"/>
<feature type="transmembrane region" description="Helical" evidence="2">
    <location>
        <begin position="179"/>
        <end position="197"/>
    </location>
</feature>
<evidence type="ECO:0000313" key="3">
    <source>
        <dbReference type="EMBL" id="PAP78341.1"/>
    </source>
</evidence>
<name>A0A271J486_9BACT</name>
<organism evidence="3 4">
    <name type="scientific">Rubrivirga marina</name>
    <dbReference type="NCBI Taxonomy" id="1196024"/>
    <lineage>
        <taxon>Bacteria</taxon>
        <taxon>Pseudomonadati</taxon>
        <taxon>Rhodothermota</taxon>
        <taxon>Rhodothermia</taxon>
        <taxon>Rhodothermales</taxon>
        <taxon>Rubricoccaceae</taxon>
        <taxon>Rubrivirga</taxon>
    </lineage>
</organism>
<evidence type="ECO:0000313" key="4">
    <source>
        <dbReference type="Proteomes" id="UP000216339"/>
    </source>
</evidence>
<dbReference type="Proteomes" id="UP000216339">
    <property type="component" value="Unassembled WGS sequence"/>
</dbReference>
<proteinExistence type="predicted"/>
<reference evidence="3 4" key="1">
    <citation type="submission" date="2016-11" db="EMBL/GenBank/DDBJ databases">
        <title>Study of marine rhodopsin-containing bacteria.</title>
        <authorList>
            <person name="Yoshizawa S."/>
            <person name="Kumagai Y."/>
            <person name="Kogure K."/>
        </authorList>
    </citation>
    <scope>NUCLEOTIDE SEQUENCE [LARGE SCALE GENOMIC DNA]</scope>
    <source>
        <strain evidence="3 4">SAORIC-28</strain>
    </source>
</reference>
<dbReference type="EMBL" id="MQWD01000001">
    <property type="protein sequence ID" value="PAP78341.1"/>
    <property type="molecule type" value="Genomic_DNA"/>
</dbReference>
<gene>
    <name evidence="3" type="ORF">BSZ37_18900</name>
</gene>
<comment type="caution">
    <text evidence="3">The sequence shown here is derived from an EMBL/GenBank/DDBJ whole genome shotgun (WGS) entry which is preliminary data.</text>
</comment>
<keyword evidence="4" id="KW-1185">Reference proteome</keyword>
<sequence length="270" mass="28619">MPRRYSEEEAQRIFALVADRQRTASGAEGLSLEELEEAARAAGLDPRLVAVAAAELDAAPHDQKTLLGAPVEVVRTRLLDGPISEDAWASMVGHARREFGQPGMAGQIGRLREWTVINGGTKNGTVTRLTAEPTPDGTRLTLTRSIREVVFGLSIAAAIQSAMAVLFTVLAVAGVDPELWIAAGIMAGLGILFGAGVQIGSRGWQRHEAGRFEALLDRLELVARDAEPVAEAVPPVPAARSAAPAPRLSLDTLGEAPDEERAAGRTRTRT</sequence>
<feature type="compositionally biased region" description="Low complexity" evidence="1">
    <location>
        <begin position="233"/>
        <end position="247"/>
    </location>
</feature>
<dbReference type="RefSeq" id="WP_095512026.1">
    <property type="nucleotide sequence ID" value="NZ_MQWD01000001.1"/>
</dbReference>
<feature type="transmembrane region" description="Helical" evidence="2">
    <location>
        <begin position="149"/>
        <end position="173"/>
    </location>
</feature>
<feature type="region of interest" description="Disordered" evidence="1">
    <location>
        <begin position="233"/>
        <end position="270"/>
    </location>
</feature>
<evidence type="ECO:0000256" key="1">
    <source>
        <dbReference type="SAM" id="MobiDB-lite"/>
    </source>
</evidence>
<protein>
    <submittedName>
        <fullName evidence="3">Uncharacterized protein</fullName>
    </submittedName>
</protein>
<keyword evidence="2" id="KW-1133">Transmembrane helix</keyword>
<dbReference type="AlphaFoldDB" id="A0A271J486"/>
<keyword evidence="2" id="KW-0472">Membrane</keyword>
<evidence type="ECO:0000256" key="2">
    <source>
        <dbReference type="SAM" id="Phobius"/>
    </source>
</evidence>
<accession>A0A271J486</accession>
<keyword evidence="2" id="KW-0812">Transmembrane</keyword>